<accession>A0A482VLQ6</accession>
<dbReference type="EMBL" id="QDEB01087097">
    <property type="protein sequence ID" value="RZC33663.1"/>
    <property type="molecule type" value="Genomic_DNA"/>
</dbReference>
<protein>
    <submittedName>
        <fullName evidence="1">Uncharacterized protein</fullName>
    </submittedName>
</protein>
<evidence type="ECO:0000313" key="2">
    <source>
        <dbReference type="Proteomes" id="UP000292052"/>
    </source>
</evidence>
<dbReference type="AlphaFoldDB" id="A0A482VLQ6"/>
<evidence type="ECO:0000313" key="1">
    <source>
        <dbReference type="EMBL" id="RZC33663.1"/>
    </source>
</evidence>
<dbReference type="OrthoDB" id="8195099at2759"/>
<organism evidence="1 2">
    <name type="scientific">Asbolus verrucosus</name>
    <name type="common">Desert ironclad beetle</name>
    <dbReference type="NCBI Taxonomy" id="1661398"/>
    <lineage>
        <taxon>Eukaryota</taxon>
        <taxon>Metazoa</taxon>
        <taxon>Ecdysozoa</taxon>
        <taxon>Arthropoda</taxon>
        <taxon>Hexapoda</taxon>
        <taxon>Insecta</taxon>
        <taxon>Pterygota</taxon>
        <taxon>Neoptera</taxon>
        <taxon>Endopterygota</taxon>
        <taxon>Coleoptera</taxon>
        <taxon>Polyphaga</taxon>
        <taxon>Cucujiformia</taxon>
        <taxon>Tenebrionidae</taxon>
        <taxon>Pimeliinae</taxon>
        <taxon>Asbolus</taxon>
    </lineage>
</organism>
<keyword evidence="2" id="KW-1185">Reference proteome</keyword>
<sequence length="68" mass="8362">MEEAPRTFVRRLSQQVELSPVTCRNIFKKDIHLYPYRLQEQFFEELHDNEIVDGFYQKMVPLHTDMRF</sequence>
<name>A0A482VLQ6_ASBVE</name>
<dbReference type="Proteomes" id="UP000292052">
    <property type="component" value="Unassembled WGS sequence"/>
</dbReference>
<proteinExistence type="predicted"/>
<comment type="caution">
    <text evidence="1">The sequence shown here is derived from an EMBL/GenBank/DDBJ whole genome shotgun (WGS) entry which is preliminary data.</text>
</comment>
<gene>
    <name evidence="1" type="ORF">BDFB_006677</name>
</gene>
<reference evidence="1 2" key="1">
    <citation type="submission" date="2017-03" db="EMBL/GenBank/DDBJ databases">
        <title>Genome of the blue death feigning beetle - Asbolus verrucosus.</title>
        <authorList>
            <person name="Rider S.D."/>
        </authorList>
    </citation>
    <scope>NUCLEOTIDE SEQUENCE [LARGE SCALE GENOMIC DNA]</scope>
    <source>
        <strain evidence="1">Butters</strain>
        <tissue evidence="1">Head and leg muscle</tissue>
    </source>
</reference>